<protein>
    <submittedName>
        <fullName evidence="1">Uncharacterized protein</fullName>
    </submittedName>
</protein>
<name>A0A150R4P2_SORCE</name>
<dbReference type="AlphaFoldDB" id="A0A150R4P2"/>
<dbReference type="Proteomes" id="UP000075635">
    <property type="component" value="Unassembled WGS sequence"/>
</dbReference>
<organism evidence="1 2">
    <name type="scientific">Sorangium cellulosum</name>
    <name type="common">Polyangium cellulosum</name>
    <dbReference type="NCBI Taxonomy" id="56"/>
    <lineage>
        <taxon>Bacteria</taxon>
        <taxon>Pseudomonadati</taxon>
        <taxon>Myxococcota</taxon>
        <taxon>Polyangia</taxon>
        <taxon>Polyangiales</taxon>
        <taxon>Polyangiaceae</taxon>
        <taxon>Sorangium</taxon>
    </lineage>
</organism>
<dbReference type="EMBL" id="JEMB01003211">
    <property type="protein sequence ID" value="KYF74798.1"/>
    <property type="molecule type" value="Genomic_DNA"/>
</dbReference>
<sequence length="85" mass="9372">MRTVEDLVEEARSFPVADRLRLVERIVHELANASVGNQGASPSRPKVSPLGWLADDPELADQLEKLTADARARGRARGLDDENPR</sequence>
<reference evidence="1 2" key="1">
    <citation type="submission" date="2014-02" db="EMBL/GenBank/DDBJ databases">
        <title>The small core and large imbalanced accessory genome model reveals a collaborative survival strategy of Sorangium cellulosum strains in nature.</title>
        <authorList>
            <person name="Han K."/>
            <person name="Peng R."/>
            <person name="Blom J."/>
            <person name="Li Y.-Z."/>
        </authorList>
    </citation>
    <scope>NUCLEOTIDE SEQUENCE [LARGE SCALE GENOMIC DNA]</scope>
    <source>
        <strain evidence="1 2">So0011-07</strain>
    </source>
</reference>
<comment type="caution">
    <text evidence="1">The sequence shown here is derived from an EMBL/GenBank/DDBJ whole genome shotgun (WGS) entry which is preliminary data.</text>
</comment>
<gene>
    <name evidence="1" type="ORF">BE17_05485</name>
</gene>
<proteinExistence type="predicted"/>
<evidence type="ECO:0000313" key="2">
    <source>
        <dbReference type="Proteomes" id="UP000075635"/>
    </source>
</evidence>
<accession>A0A150R4P2</accession>
<evidence type="ECO:0000313" key="1">
    <source>
        <dbReference type="EMBL" id="KYF74798.1"/>
    </source>
</evidence>